<dbReference type="InterPro" id="IPR004374">
    <property type="entry name" value="PrfB"/>
</dbReference>
<keyword evidence="3 4" id="KW-0648">Protein biosynthesis</keyword>
<dbReference type="PANTHER" id="PTHR43116">
    <property type="entry name" value="PEPTIDE CHAIN RELEASE FACTOR 2"/>
    <property type="match status" value="1"/>
</dbReference>
<protein>
    <recommendedName>
        <fullName evidence="4 5">Peptide chain release factor 2</fullName>
        <shortName evidence="4">RF-2</shortName>
    </recommendedName>
</protein>
<gene>
    <name evidence="4 8" type="primary">prfB</name>
    <name evidence="8" type="ORF">OV079_18015</name>
</gene>
<comment type="function">
    <text evidence="4">Peptide chain release factor 2 directs the termination of translation in response to the peptide chain termination codons UGA and UAA.</text>
</comment>
<dbReference type="SMART" id="SM00937">
    <property type="entry name" value="PCRF"/>
    <property type="match status" value="1"/>
</dbReference>
<dbReference type="AlphaFoldDB" id="A0A9X3EPF3"/>
<comment type="caution">
    <text evidence="8">The sequence shown here is derived from an EMBL/GenBank/DDBJ whole genome shotgun (WGS) entry which is preliminary data.</text>
</comment>
<dbReference type="GO" id="GO:0005737">
    <property type="term" value="C:cytoplasm"/>
    <property type="evidence" value="ECO:0007669"/>
    <property type="project" value="UniProtKB-SubCell"/>
</dbReference>
<evidence type="ECO:0000256" key="3">
    <source>
        <dbReference type="ARBA" id="ARBA00022917"/>
    </source>
</evidence>
<evidence type="ECO:0000313" key="8">
    <source>
        <dbReference type="EMBL" id="MCY1007411.1"/>
    </source>
</evidence>
<evidence type="ECO:0000256" key="5">
    <source>
        <dbReference type="NCBIfam" id="TIGR00020"/>
    </source>
</evidence>
<sequence length="382" mass="43246">MNDATSILPEHNKVTEQLARLAHRLNELRGIFDYDGKREKLEELDAQTADPSFWGNNDRAQDVLREQSTLKKVLADLDDAQTRYDDAQTLYELGREEGDDASIRDAWSALETLDQRVGKMEFRRMLSGPHDDKGALVTINAGAGGVDSQDWAQILMRMYLRWGERHGFKVEVLDVQDAEQAGIRSAELEITGEFAYGYLRSEIGVHRLVRISPFDANARRQTSFASVMALPDLGEDEIDIEVNEADLEVDTFRSSGAGGQHVNKTDSAVRLRHLPTGIVVACQVERSQHKNKATAMRMLKAKLWDLEQQRREAEREHLQGERKKIEWGSQIRSYVLQPYQQVNDHRTELKSSAVHAVLDGDLDEFIEAYLLQQSQSSAEAPS</sequence>
<keyword evidence="9" id="KW-1185">Reference proteome</keyword>
<comment type="subcellular location">
    <subcellularLocation>
        <location evidence="4">Cytoplasm</location>
    </subcellularLocation>
</comment>
<organism evidence="8 9">
    <name type="scientific">Nannocystis pusilla</name>
    <dbReference type="NCBI Taxonomy" id="889268"/>
    <lineage>
        <taxon>Bacteria</taxon>
        <taxon>Pseudomonadati</taxon>
        <taxon>Myxococcota</taxon>
        <taxon>Polyangia</taxon>
        <taxon>Nannocystales</taxon>
        <taxon>Nannocystaceae</taxon>
        <taxon>Nannocystis</taxon>
    </lineage>
</organism>
<dbReference type="Gene3D" id="3.30.160.20">
    <property type="match status" value="1"/>
</dbReference>
<dbReference type="GO" id="GO:0016149">
    <property type="term" value="F:translation release factor activity, codon specific"/>
    <property type="evidence" value="ECO:0007669"/>
    <property type="project" value="UniProtKB-UniRule"/>
</dbReference>
<comment type="PTM">
    <text evidence="4">Methylated by PrmC. Methylation increases the termination efficiency of RF2.</text>
</comment>
<keyword evidence="6" id="KW-0175">Coiled coil</keyword>
<keyword evidence="4" id="KW-0963">Cytoplasm</keyword>
<dbReference type="FunFam" id="3.30.160.20:FF:000010">
    <property type="entry name" value="Peptide chain release factor 2"/>
    <property type="match status" value="1"/>
</dbReference>
<accession>A0A9X3EPF3</accession>
<dbReference type="SUPFAM" id="SSF75620">
    <property type="entry name" value="Release factor"/>
    <property type="match status" value="1"/>
</dbReference>
<evidence type="ECO:0000313" key="9">
    <source>
        <dbReference type="Proteomes" id="UP001150924"/>
    </source>
</evidence>
<dbReference type="InterPro" id="IPR005139">
    <property type="entry name" value="PCRF"/>
</dbReference>
<evidence type="ECO:0000256" key="6">
    <source>
        <dbReference type="SAM" id="Coils"/>
    </source>
</evidence>
<dbReference type="PROSITE" id="PS00745">
    <property type="entry name" value="RF_PROK_I"/>
    <property type="match status" value="1"/>
</dbReference>
<dbReference type="EMBL" id="JAPNKE010000002">
    <property type="protein sequence ID" value="MCY1007411.1"/>
    <property type="molecule type" value="Genomic_DNA"/>
</dbReference>
<dbReference type="Proteomes" id="UP001150924">
    <property type="component" value="Unassembled WGS sequence"/>
</dbReference>
<dbReference type="HAMAP" id="MF_00094">
    <property type="entry name" value="Rel_fac_2"/>
    <property type="match status" value="1"/>
</dbReference>
<dbReference type="InterPro" id="IPR045853">
    <property type="entry name" value="Pep_chain_release_fac_I_sf"/>
</dbReference>
<evidence type="ECO:0000256" key="1">
    <source>
        <dbReference type="ARBA" id="ARBA00010835"/>
    </source>
</evidence>
<dbReference type="Pfam" id="PF00472">
    <property type="entry name" value="RF-1"/>
    <property type="match status" value="1"/>
</dbReference>
<feature type="modified residue" description="N5-methylglutamine" evidence="4">
    <location>
        <position position="260"/>
    </location>
</feature>
<dbReference type="RefSeq" id="WP_267770033.1">
    <property type="nucleotide sequence ID" value="NZ_JAPNKE010000002.1"/>
</dbReference>
<dbReference type="Pfam" id="PF03462">
    <property type="entry name" value="PCRF"/>
    <property type="match status" value="1"/>
</dbReference>
<feature type="coiled-coil region" evidence="6">
    <location>
        <begin position="296"/>
        <end position="323"/>
    </location>
</feature>
<dbReference type="PANTHER" id="PTHR43116:SF3">
    <property type="entry name" value="CLASS I PEPTIDE CHAIN RELEASE FACTOR"/>
    <property type="match status" value="1"/>
</dbReference>
<feature type="domain" description="Prokaryotic-type class I peptide chain release factors" evidence="7">
    <location>
        <begin position="253"/>
        <end position="269"/>
    </location>
</feature>
<evidence type="ECO:0000256" key="4">
    <source>
        <dbReference type="HAMAP-Rule" id="MF_00094"/>
    </source>
</evidence>
<evidence type="ECO:0000259" key="7">
    <source>
        <dbReference type="PROSITE" id="PS00745"/>
    </source>
</evidence>
<keyword evidence="2 4" id="KW-0488">Methylation</keyword>
<dbReference type="Gene3D" id="3.30.70.1660">
    <property type="match status" value="1"/>
</dbReference>
<reference evidence="8" key="1">
    <citation type="submission" date="2022-11" db="EMBL/GenBank/DDBJ databases">
        <title>Minimal conservation of predation-associated metabolite biosynthetic gene clusters underscores biosynthetic potential of Myxococcota including descriptions for ten novel species: Archangium lansinium sp. nov., Myxococcus landrumus sp. nov., Nannocystis bai.</title>
        <authorList>
            <person name="Ahearne A."/>
            <person name="Stevens C."/>
            <person name="Phillips K."/>
        </authorList>
    </citation>
    <scope>NUCLEOTIDE SEQUENCE</scope>
    <source>
        <strain evidence="8">Na p29</strain>
    </source>
</reference>
<evidence type="ECO:0000256" key="2">
    <source>
        <dbReference type="ARBA" id="ARBA00022481"/>
    </source>
</evidence>
<comment type="similarity">
    <text evidence="1 4">Belongs to the prokaryotic/mitochondrial release factor family.</text>
</comment>
<dbReference type="NCBIfam" id="TIGR00020">
    <property type="entry name" value="prfB"/>
    <property type="match status" value="1"/>
</dbReference>
<proteinExistence type="inferred from homology"/>
<name>A0A9X3EPF3_9BACT</name>
<dbReference type="Gene3D" id="1.20.58.410">
    <property type="entry name" value="Release factor"/>
    <property type="match status" value="1"/>
</dbReference>
<dbReference type="InterPro" id="IPR000352">
    <property type="entry name" value="Pep_chain_release_fac_I"/>
</dbReference>